<dbReference type="Gene3D" id="2.70.70.10">
    <property type="entry name" value="Glucose Permease (Domain IIA)"/>
    <property type="match status" value="1"/>
</dbReference>
<dbReference type="EMBL" id="DWUP01000012">
    <property type="protein sequence ID" value="HJD52243.1"/>
    <property type="molecule type" value="Genomic_DNA"/>
</dbReference>
<reference evidence="4" key="2">
    <citation type="submission" date="2021-04" db="EMBL/GenBank/DDBJ databases">
        <authorList>
            <person name="Gilroy R."/>
        </authorList>
    </citation>
    <scope>NUCLEOTIDE SEQUENCE</scope>
    <source>
        <strain evidence="4">MalCec1-1739</strain>
    </source>
</reference>
<evidence type="ECO:0000313" key="4">
    <source>
        <dbReference type="EMBL" id="HJD52243.1"/>
    </source>
</evidence>
<protein>
    <submittedName>
        <fullName evidence="4">M23 family metallopeptidase</fullName>
    </submittedName>
</protein>
<dbReference type="AlphaFoldDB" id="A0A9D2UGX6"/>
<dbReference type="InterPro" id="IPR050570">
    <property type="entry name" value="Cell_wall_metabolism_enzyme"/>
</dbReference>
<dbReference type="PANTHER" id="PTHR21666:SF289">
    <property type="entry name" value="L-ALA--D-GLU ENDOPEPTIDASE"/>
    <property type="match status" value="1"/>
</dbReference>
<reference evidence="4" key="1">
    <citation type="journal article" date="2021" name="PeerJ">
        <title>Extensive microbial diversity within the chicken gut microbiome revealed by metagenomics and culture.</title>
        <authorList>
            <person name="Gilroy R."/>
            <person name="Ravi A."/>
            <person name="Getino M."/>
            <person name="Pursley I."/>
            <person name="Horton D.L."/>
            <person name="Alikhan N.F."/>
            <person name="Baker D."/>
            <person name="Gharbi K."/>
            <person name="Hall N."/>
            <person name="Watson M."/>
            <person name="Adriaenssens E.M."/>
            <person name="Foster-Nyarko E."/>
            <person name="Jarju S."/>
            <person name="Secka A."/>
            <person name="Antonio M."/>
            <person name="Oren A."/>
            <person name="Chaudhuri R.R."/>
            <person name="La Ragione R."/>
            <person name="Hildebrand F."/>
            <person name="Pallen M.J."/>
        </authorList>
    </citation>
    <scope>NUCLEOTIDE SEQUENCE</scope>
    <source>
        <strain evidence="4">MalCec1-1739</strain>
    </source>
</reference>
<keyword evidence="2" id="KW-0472">Membrane</keyword>
<accession>A0A9D2UGX6</accession>
<dbReference type="Pfam" id="PF01551">
    <property type="entry name" value="Peptidase_M23"/>
    <property type="match status" value="1"/>
</dbReference>
<organism evidence="4 5">
    <name type="scientific">Candidatus Avibacteroides avistercoris</name>
    <dbReference type="NCBI Taxonomy" id="2840690"/>
    <lineage>
        <taxon>Bacteria</taxon>
        <taxon>Pseudomonadati</taxon>
        <taxon>Bacteroidota</taxon>
        <taxon>Bacteroidia</taxon>
        <taxon>Bacteroidales</taxon>
        <taxon>Bacteroidaceae</taxon>
        <taxon>Bacteroidaceae incertae sedis</taxon>
        <taxon>Candidatus Avibacteroides</taxon>
    </lineage>
</organism>
<proteinExistence type="predicted"/>
<gene>
    <name evidence="4" type="ORF">IAA93_00725</name>
</gene>
<evidence type="ECO:0000256" key="2">
    <source>
        <dbReference type="SAM" id="Phobius"/>
    </source>
</evidence>
<evidence type="ECO:0000313" key="5">
    <source>
        <dbReference type="Proteomes" id="UP000787625"/>
    </source>
</evidence>
<dbReference type="SUPFAM" id="SSF51261">
    <property type="entry name" value="Duplicated hybrid motif"/>
    <property type="match status" value="1"/>
</dbReference>
<dbReference type="InterPro" id="IPR011055">
    <property type="entry name" value="Dup_hybrid_motif"/>
</dbReference>
<dbReference type="GO" id="GO:0004222">
    <property type="term" value="F:metalloendopeptidase activity"/>
    <property type="evidence" value="ECO:0007669"/>
    <property type="project" value="TreeGrafter"/>
</dbReference>
<dbReference type="Proteomes" id="UP000787625">
    <property type="component" value="Unassembled WGS sequence"/>
</dbReference>
<dbReference type="PANTHER" id="PTHR21666">
    <property type="entry name" value="PEPTIDASE-RELATED"/>
    <property type="match status" value="1"/>
</dbReference>
<dbReference type="InterPro" id="IPR016047">
    <property type="entry name" value="M23ase_b-sheet_dom"/>
</dbReference>
<name>A0A9D2UGX6_9BACT</name>
<dbReference type="CDD" id="cd12797">
    <property type="entry name" value="M23_peptidase"/>
    <property type="match status" value="1"/>
</dbReference>
<evidence type="ECO:0000259" key="3">
    <source>
        <dbReference type="Pfam" id="PF01551"/>
    </source>
</evidence>
<keyword evidence="2" id="KW-1133">Transmembrane helix</keyword>
<keyword evidence="2" id="KW-0812">Transmembrane</keyword>
<feature type="transmembrane region" description="Helical" evidence="2">
    <location>
        <begin position="41"/>
        <end position="68"/>
    </location>
</feature>
<evidence type="ECO:0000256" key="1">
    <source>
        <dbReference type="ARBA" id="ARBA00022729"/>
    </source>
</evidence>
<feature type="domain" description="M23ase beta-sheet core" evidence="3">
    <location>
        <begin position="183"/>
        <end position="273"/>
    </location>
</feature>
<comment type="caution">
    <text evidence="4">The sequence shown here is derived from an EMBL/GenBank/DDBJ whole genome shotgun (WGS) entry which is preliminary data.</text>
</comment>
<sequence length="279" mass="30960">MQKESKKTFWRNINFKYKVYVINSNKLEEVAKLSISKLNALSLVIFTSLLIFLISSAIIIFTPLRYYLPGYVNSEIRSQIVANKVYADSIANELIKQSAYIDNLREVMKGGLTIDSVKTSAPDVAGSKDTLMTPSPAEMAFRHNYENNEKYSLTNNIISQTRLNGVSFARPLYGTVAKPFATGHSGIDIAVDSPTNVCSVLDGTVVYTGHPTGEGYTIIIQHSNNVTSIYRDCERLLKESGMSVKSGDAIAIATPGHRHLHLEIWHNGHPLDPTKYIAF</sequence>
<keyword evidence="1" id="KW-0732">Signal</keyword>